<evidence type="ECO:0000259" key="5">
    <source>
        <dbReference type="Pfam" id="PF13193"/>
    </source>
</evidence>
<accession>A0A0G4MBF1</accession>
<dbReference type="Gene3D" id="3.40.50.12780">
    <property type="entry name" value="N-terminal domain of ligase-like"/>
    <property type="match status" value="1"/>
</dbReference>
<dbReference type="EMBL" id="CVQI01023891">
    <property type="protein sequence ID" value="CRK31608.1"/>
    <property type="molecule type" value="Genomic_DNA"/>
</dbReference>
<comment type="similarity">
    <text evidence="1">Belongs to the ATP-dependent AMP-binding enzyme family.</text>
</comment>
<dbReference type="SUPFAM" id="SSF56801">
    <property type="entry name" value="Acetyl-CoA synthetase-like"/>
    <property type="match status" value="1"/>
</dbReference>
<evidence type="ECO:0000256" key="1">
    <source>
        <dbReference type="ARBA" id="ARBA00006432"/>
    </source>
</evidence>
<proteinExistence type="inferred from homology"/>
<dbReference type="InterPro" id="IPR000873">
    <property type="entry name" value="AMP-dep_synth/lig_dom"/>
</dbReference>
<organism evidence="6 7">
    <name type="scientific">Verticillium longisporum</name>
    <name type="common">Verticillium dahliae var. longisporum</name>
    <dbReference type="NCBI Taxonomy" id="100787"/>
    <lineage>
        <taxon>Eukaryota</taxon>
        <taxon>Fungi</taxon>
        <taxon>Dikarya</taxon>
        <taxon>Ascomycota</taxon>
        <taxon>Pezizomycotina</taxon>
        <taxon>Sordariomycetes</taxon>
        <taxon>Hypocreomycetidae</taxon>
        <taxon>Glomerellales</taxon>
        <taxon>Plectosphaerellaceae</taxon>
        <taxon>Verticillium</taxon>
    </lineage>
</organism>
<evidence type="ECO:0000313" key="6">
    <source>
        <dbReference type="EMBL" id="CRK31608.1"/>
    </source>
</evidence>
<evidence type="ECO:0000256" key="2">
    <source>
        <dbReference type="ARBA" id="ARBA00022598"/>
    </source>
</evidence>
<dbReference type="InterPro" id="IPR045851">
    <property type="entry name" value="AMP-bd_C_sf"/>
</dbReference>
<dbReference type="Gene3D" id="3.30.300.30">
    <property type="match status" value="1"/>
</dbReference>
<feature type="domain" description="AMP-binding enzyme C-terminal" evidence="5">
    <location>
        <begin position="659"/>
        <end position="741"/>
    </location>
</feature>
<feature type="domain" description="AMP-dependent synthetase/ligase" evidence="4">
    <location>
        <begin position="399"/>
        <end position="608"/>
    </location>
</feature>
<dbReference type="InterPro" id="IPR042099">
    <property type="entry name" value="ANL_N_sf"/>
</dbReference>
<dbReference type="CDD" id="cd14688">
    <property type="entry name" value="bZIP_YAP"/>
    <property type="match status" value="1"/>
</dbReference>
<name>A0A0G4MBF1_VERLO</name>
<dbReference type="Pfam" id="PF13193">
    <property type="entry name" value="AMP-binding_C"/>
    <property type="match status" value="1"/>
</dbReference>
<keyword evidence="2" id="KW-0436">Ligase</keyword>
<feature type="compositionally biased region" description="Polar residues" evidence="3">
    <location>
        <begin position="34"/>
        <end position="61"/>
    </location>
</feature>
<sequence length="761" mass="83859">MNIYLTQSVLLGSDSLFAQHGSSRTPKPPRRNSVARSINSATSPSSVDSAAAQNGSSSIGSQELELQKKRARDRKSQQAMRDRNKWAVHNLTEQVTMLTRAVEERSQQTAMLHARVATLEVENSQLRAQNAALQLSLMGRDASTTPSSALLIMRREPWETAPKNAPSTCLADEILQGFIASVRTGNFLSATGVMERAAAYSLKPKLCSLIEPDRSAEDDISNVVADIVRSYPEIETLPKQVAVFWNMALLLKWMVLLDQQSWDLMPEWLHLRIYHSPYPNPMVPTNLSVSQFLIQTNPDDVSPEKIIWQDFGDENQKVTYAGLRSNAAFDAAGLREMLGLKEGDVMCIIATNSALWASLAHAVLWVGACFSQYPRDIRNAAVSPMYPFDMSNGDNTKIPAGMCFSSGTSGKPKAVVLSHHNLIAQLLSVRATNPFTHTSTSREPFFPSFAHIYGIVSGVLAPAWIGNYVQPMRRFEYHPYLQRAAELKANILRLVPATAVRMTKYPEVKNLNLSAVHTVMCSGSPLSSDTVVALQQILSPEATVLNGYGMREATVTLLRNTRSGQKGASVGKPAAGMEVRIVDENYNDVQAGVDGECLIRGSSVFMEYKNNEAETAAAFRGGWMCTGDIVHVDQDGYFWLTGRKKELIKYKSHQIAPAELEAVLLSHPSVTDAGVCGVGDKATQEELPVGFVCLSTAMSNRDRSQTMERLSAFMNERVSSYKRLRGGLFLIESLPKNSSGKLLRRELVLLAERLRSSRARI</sequence>
<evidence type="ECO:0000256" key="3">
    <source>
        <dbReference type="SAM" id="MobiDB-lite"/>
    </source>
</evidence>
<dbReference type="Proteomes" id="UP000045706">
    <property type="component" value="Unassembled WGS sequence"/>
</dbReference>
<evidence type="ECO:0000259" key="4">
    <source>
        <dbReference type="Pfam" id="PF00501"/>
    </source>
</evidence>
<gene>
    <name evidence="6" type="ORF">BN1723_014532</name>
</gene>
<dbReference type="PANTHER" id="PTHR24096">
    <property type="entry name" value="LONG-CHAIN-FATTY-ACID--COA LIGASE"/>
    <property type="match status" value="1"/>
</dbReference>
<dbReference type="InterPro" id="IPR025110">
    <property type="entry name" value="AMP-bd_C"/>
</dbReference>
<dbReference type="Pfam" id="PF00501">
    <property type="entry name" value="AMP-binding"/>
    <property type="match status" value="1"/>
</dbReference>
<feature type="region of interest" description="Disordered" evidence="3">
    <location>
        <begin position="18"/>
        <end position="82"/>
    </location>
</feature>
<dbReference type="PANTHER" id="PTHR24096:SF149">
    <property type="entry name" value="AMP-BINDING DOMAIN-CONTAINING PROTEIN-RELATED"/>
    <property type="match status" value="1"/>
</dbReference>
<reference evidence="7" key="1">
    <citation type="submission" date="2015-05" db="EMBL/GenBank/DDBJ databases">
        <authorList>
            <person name="Fogelqvist Johan"/>
        </authorList>
    </citation>
    <scope>NUCLEOTIDE SEQUENCE [LARGE SCALE GENOMIC DNA]</scope>
</reference>
<dbReference type="GO" id="GO:0016405">
    <property type="term" value="F:CoA-ligase activity"/>
    <property type="evidence" value="ECO:0007669"/>
    <property type="project" value="TreeGrafter"/>
</dbReference>
<protein>
    <recommendedName>
        <fullName evidence="8">BZIP domain-containing protein</fullName>
    </recommendedName>
</protein>
<dbReference type="PROSITE" id="PS00455">
    <property type="entry name" value="AMP_BINDING"/>
    <property type="match status" value="1"/>
</dbReference>
<dbReference type="AlphaFoldDB" id="A0A0G4MBF1"/>
<dbReference type="InterPro" id="IPR020845">
    <property type="entry name" value="AMP-binding_CS"/>
</dbReference>
<evidence type="ECO:0008006" key="8">
    <source>
        <dbReference type="Google" id="ProtNLM"/>
    </source>
</evidence>
<evidence type="ECO:0000313" key="7">
    <source>
        <dbReference type="Proteomes" id="UP000045706"/>
    </source>
</evidence>